<comment type="caution">
    <text evidence="1">The sequence shown here is derived from an EMBL/GenBank/DDBJ whole genome shotgun (WGS) entry which is preliminary data.</text>
</comment>
<proteinExistence type="predicted"/>
<name>A0ACB8TQN5_9APHY</name>
<evidence type="ECO:0000313" key="1">
    <source>
        <dbReference type="EMBL" id="KAI0084335.1"/>
    </source>
</evidence>
<dbReference type="Proteomes" id="UP001055072">
    <property type="component" value="Unassembled WGS sequence"/>
</dbReference>
<keyword evidence="2" id="KW-1185">Reference proteome</keyword>
<organism evidence="1 2">
    <name type="scientific">Irpex rosettiformis</name>
    <dbReference type="NCBI Taxonomy" id="378272"/>
    <lineage>
        <taxon>Eukaryota</taxon>
        <taxon>Fungi</taxon>
        <taxon>Dikarya</taxon>
        <taxon>Basidiomycota</taxon>
        <taxon>Agaricomycotina</taxon>
        <taxon>Agaricomycetes</taxon>
        <taxon>Polyporales</taxon>
        <taxon>Irpicaceae</taxon>
        <taxon>Irpex</taxon>
    </lineage>
</organism>
<gene>
    <name evidence="1" type="ORF">BDY19DRAFT_543893</name>
</gene>
<dbReference type="EMBL" id="MU274944">
    <property type="protein sequence ID" value="KAI0084335.1"/>
    <property type="molecule type" value="Genomic_DNA"/>
</dbReference>
<reference evidence="1" key="1">
    <citation type="journal article" date="2021" name="Environ. Microbiol.">
        <title>Gene family expansions and transcriptome signatures uncover fungal adaptations to wood decay.</title>
        <authorList>
            <person name="Hage H."/>
            <person name="Miyauchi S."/>
            <person name="Viragh M."/>
            <person name="Drula E."/>
            <person name="Min B."/>
            <person name="Chaduli D."/>
            <person name="Navarro D."/>
            <person name="Favel A."/>
            <person name="Norest M."/>
            <person name="Lesage-Meessen L."/>
            <person name="Balint B."/>
            <person name="Merenyi Z."/>
            <person name="de Eugenio L."/>
            <person name="Morin E."/>
            <person name="Martinez A.T."/>
            <person name="Baldrian P."/>
            <person name="Stursova M."/>
            <person name="Martinez M.J."/>
            <person name="Novotny C."/>
            <person name="Magnuson J.K."/>
            <person name="Spatafora J.W."/>
            <person name="Maurice S."/>
            <person name="Pangilinan J."/>
            <person name="Andreopoulos W."/>
            <person name="LaButti K."/>
            <person name="Hundley H."/>
            <person name="Na H."/>
            <person name="Kuo A."/>
            <person name="Barry K."/>
            <person name="Lipzen A."/>
            <person name="Henrissat B."/>
            <person name="Riley R."/>
            <person name="Ahrendt S."/>
            <person name="Nagy L.G."/>
            <person name="Grigoriev I.V."/>
            <person name="Martin F."/>
            <person name="Rosso M.N."/>
        </authorList>
    </citation>
    <scope>NUCLEOTIDE SEQUENCE</scope>
    <source>
        <strain evidence="1">CBS 384.51</strain>
    </source>
</reference>
<evidence type="ECO:0000313" key="2">
    <source>
        <dbReference type="Proteomes" id="UP001055072"/>
    </source>
</evidence>
<sequence>MVLINPLLRVLAGSALALVGLYTIPLTMYTKGRLQNLLERRARTPNTLASKLITIKRLKRRGPHSSDDENWAFTEDVAEPAASWNRSSIYQLEVVRTSDHYYGSPMETKTMTQVPEPPHCQCAPHQSDEPFLRGGKPGDTLAHEINPPYFFSTSSIPPVFPHIDSGSPTLLEYGDVGRDSQIWLVSVLGCVVVGVLVFGRLTGRLAFPTKNNISGPLVEKSLGSSVPEPPRSSPPFIIAKQSTVVSPLFHRATMPSGETLVTILPEPLIHSWLRESRSAGLEDTMEARSTMYNPVAFLAGSVGKLDLPTPIPAAYYEDPQVLG</sequence>
<accession>A0ACB8TQN5</accession>
<protein>
    <submittedName>
        <fullName evidence="1">Uncharacterized protein</fullName>
    </submittedName>
</protein>